<evidence type="ECO:0000313" key="2">
    <source>
        <dbReference type="EMBL" id="HDM89973.1"/>
    </source>
</evidence>
<comment type="caution">
    <text evidence="2">The sequence shown here is derived from an EMBL/GenBank/DDBJ whole genome shotgun (WGS) entry which is preliminary data.</text>
</comment>
<feature type="chain" id="PRO_5027722275" evidence="1">
    <location>
        <begin position="21"/>
        <end position="150"/>
    </location>
</feature>
<protein>
    <submittedName>
        <fullName evidence="2">Uncharacterized protein</fullName>
    </submittedName>
</protein>
<dbReference type="AlphaFoldDB" id="A0A7C1BIN6"/>
<accession>A0A7C1BIN6</accession>
<feature type="signal peptide" evidence="1">
    <location>
        <begin position="1"/>
        <end position="20"/>
    </location>
</feature>
<sequence>MNYKKAGLFFLVGISLLATACTQVTRKSEKPLVIFDRKGGFIGYNQRLVLYQNGQAVYRDLKSGSEVWFRVREDEVAEILELIGQSGILTGDFPRKEVYPDDIYFNITVNWANVSKTAFLKYRTLKGPLRQLVDRLNDILDKKAWPRLNP</sequence>
<proteinExistence type="predicted"/>
<organism evidence="2">
    <name type="scientific">candidate division WOR-3 bacterium</name>
    <dbReference type="NCBI Taxonomy" id="2052148"/>
    <lineage>
        <taxon>Bacteria</taxon>
        <taxon>Bacteria division WOR-3</taxon>
    </lineage>
</organism>
<dbReference type="Proteomes" id="UP000885931">
    <property type="component" value="Unassembled WGS sequence"/>
</dbReference>
<dbReference type="PROSITE" id="PS51257">
    <property type="entry name" value="PROKAR_LIPOPROTEIN"/>
    <property type="match status" value="1"/>
</dbReference>
<reference evidence="2" key="1">
    <citation type="journal article" date="2020" name="mSystems">
        <title>Genome- and Community-Level Interaction Insights into Carbon Utilization and Element Cycling Functions of Hydrothermarchaeota in Hydrothermal Sediment.</title>
        <authorList>
            <person name="Zhou Z."/>
            <person name="Liu Y."/>
            <person name="Xu W."/>
            <person name="Pan J."/>
            <person name="Luo Z.H."/>
            <person name="Li M."/>
        </authorList>
    </citation>
    <scope>NUCLEOTIDE SEQUENCE [LARGE SCALE GENOMIC DNA]</scope>
    <source>
        <strain evidence="2">HyVt-237</strain>
    </source>
</reference>
<gene>
    <name evidence="2" type="ORF">ENG67_02055</name>
</gene>
<evidence type="ECO:0000256" key="1">
    <source>
        <dbReference type="SAM" id="SignalP"/>
    </source>
</evidence>
<keyword evidence="1" id="KW-0732">Signal</keyword>
<dbReference type="EMBL" id="DRBW01000075">
    <property type="protein sequence ID" value="HDM89973.1"/>
    <property type="molecule type" value="Genomic_DNA"/>
</dbReference>
<name>A0A7C1BIN6_UNCW3</name>